<feature type="domain" description="LysM" evidence="4">
    <location>
        <begin position="272"/>
        <end position="320"/>
    </location>
</feature>
<dbReference type="InterPro" id="IPR052210">
    <property type="entry name" value="LysM1-like"/>
</dbReference>
<feature type="non-terminal residue" evidence="5">
    <location>
        <position position="1"/>
    </location>
</feature>
<feature type="region of interest" description="Disordered" evidence="3">
    <location>
        <begin position="198"/>
        <end position="261"/>
    </location>
</feature>
<organism evidence="5 6">
    <name type="scientific">Diplodia seriata</name>
    <dbReference type="NCBI Taxonomy" id="420778"/>
    <lineage>
        <taxon>Eukaryota</taxon>
        <taxon>Fungi</taxon>
        <taxon>Dikarya</taxon>
        <taxon>Ascomycota</taxon>
        <taxon>Pezizomycotina</taxon>
        <taxon>Dothideomycetes</taxon>
        <taxon>Dothideomycetes incertae sedis</taxon>
        <taxon>Botryosphaeriales</taxon>
        <taxon>Botryosphaeriaceae</taxon>
        <taxon>Diplodia</taxon>
    </lineage>
</organism>
<protein>
    <recommendedName>
        <fullName evidence="4">LysM domain-containing protein</fullName>
    </recommendedName>
</protein>
<dbReference type="PROSITE" id="PS51782">
    <property type="entry name" value="LYSM"/>
    <property type="match status" value="4"/>
</dbReference>
<proteinExistence type="predicted"/>
<dbReference type="GO" id="GO:0008061">
    <property type="term" value="F:chitin binding"/>
    <property type="evidence" value="ECO:0007669"/>
    <property type="project" value="UniProtKB-KW"/>
</dbReference>
<feature type="region of interest" description="Disordered" evidence="3">
    <location>
        <begin position="326"/>
        <end position="356"/>
    </location>
</feature>
<dbReference type="EMBL" id="MSZU01000074">
    <property type="protein sequence ID" value="OMP89281.1"/>
    <property type="molecule type" value="Genomic_DNA"/>
</dbReference>
<name>A0A1S8BP33_9PEZI</name>
<evidence type="ECO:0000313" key="6">
    <source>
        <dbReference type="Proteomes" id="UP000190776"/>
    </source>
</evidence>
<dbReference type="Proteomes" id="UP000190776">
    <property type="component" value="Unassembled WGS sequence"/>
</dbReference>
<dbReference type="Gene3D" id="3.10.350.10">
    <property type="entry name" value="LysM domain"/>
    <property type="match status" value="4"/>
</dbReference>
<dbReference type="AlphaFoldDB" id="A0A1S8BP33"/>
<accession>A0A1S8BP33</accession>
<keyword evidence="2" id="KW-0843">Virulence</keyword>
<feature type="domain" description="LysM" evidence="4">
    <location>
        <begin position="369"/>
        <end position="416"/>
    </location>
</feature>
<dbReference type="PANTHER" id="PTHR34997:SF1">
    <property type="entry name" value="PEPTIDOGLYCAN-BINDING LYSIN DOMAIN"/>
    <property type="match status" value="1"/>
</dbReference>
<evidence type="ECO:0000259" key="4">
    <source>
        <dbReference type="PROSITE" id="PS51782"/>
    </source>
</evidence>
<evidence type="ECO:0000256" key="1">
    <source>
        <dbReference type="ARBA" id="ARBA00022669"/>
    </source>
</evidence>
<feature type="compositionally biased region" description="Low complexity" evidence="3">
    <location>
        <begin position="220"/>
        <end position="229"/>
    </location>
</feature>
<dbReference type="STRING" id="420778.A0A1S8BP33"/>
<evidence type="ECO:0000256" key="2">
    <source>
        <dbReference type="ARBA" id="ARBA00023026"/>
    </source>
</evidence>
<keyword evidence="1" id="KW-0147">Chitin-binding</keyword>
<feature type="domain" description="LysM" evidence="4">
    <location>
        <begin position="8"/>
        <end position="54"/>
    </location>
</feature>
<dbReference type="CDD" id="cd00118">
    <property type="entry name" value="LysM"/>
    <property type="match status" value="1"/>
</dbReference>
<feature type="domain" description="LysM" evidence="4">
    <location>
        <begin position="140"/>
        <end position="188"/>
    </location>
</feature>
<gene>
    <name evidence="5" type="ORF">BK809_0006002</name>
</gene>
<evidence type="ECO:0000313" key="5">
    <source>
        <dbReference type="EMBL" id="OMP89281.1"/>
    </source>
</evidence>
<dbReference type="OrthoDB" id="5985073at2759"/>
<sequence>GTNTYCGKYYTVVEGDYCALVSSQKGIALSDFYFLNPEIDANCTNLELGKAYCVAPVGTISTYSGYGGAIITSGACATAFAPATCFGDTATLTSVPFIAANATISVTRASTTATATAAPSPTAPGTASGCNIYGEYLSASSEEIEAEINSCSAVASFYEVNLSDLLAWNPSLNNSSSCALEKGYRYCVQLDGRKPSRLSLSLSPLSPKSNKTPTQPPLIPTATTTTTTTGDDDDDNPPTTTTTAAATTTTTSAIAPPGPTQTGIPTTCTAYILYTSSATQGYCADMAEAAGIALSNFLAWNPAVGGDACDGLWPGYAYCVSTTTASTSTTAEPPTTTSTPPTTTTTTTSAAPTVTPPGPTQDGIAAGCTRYVLQADGVYCYDMVVAAGIGLDELYAWNPALGGDCSGLWPGYAYCVAV</sequence>
<reference evidence="5 6" key="1">
    <citation type="submission" date="2017-01" db="EMBL/GenBank/DDBJ databases">
        <title>Draft genome sequence of Diplodia seriata F98.1, a fungal species involved in grapevine trunk diseases.</title>
        <authorList>
            <person name="Robert-Siegwald G."/>
            <person name="Vallet J."/>
            <person name="Abou-Mansour E."/>
            <person name="Xu J."/>
            <person name="Rey P."/>
            <person name="Bertsch C."/>
            <person name="Rego C."/>
            <person name="Larignon P."/>
            <person name="Fontaine F."/>
            <person name="Lebrun M.-H."/>
        </authorList>
    </citation>
    <scope>NUCLEOTIDE SEQUENCE [LARGE SCALE GENOMIC DNA]</scope>
    <source>
        <strain evidence="5 6">F98.1</strain>
    </source>
</reference>
<feature type="compositionally biased region" description="Low complexity" evidence="3">
    <location>
        <begin position="326"/>
        <end position="353"/>
    </location>
</feature>
<comment type="caution">
    <text evidence="5">The sequence shown here is derived from an EMBL/GenBank/DDBJ whole genome shotgun (WGS) entry which is preliminary data.</text>
</comment>
<feature type="compositionally biased region" description="Low complexity" evidence="3">
    <location>
        <begin position="198"/>
        <end position="213"/>
    </location>
</feature>
<dbReference type="InterPro" id="IPR036779">
    <property type="entry name" value="LysM_dom_sf"/>
</dbReference>
<evidence type="ECO:0000256" key="3">
    <source>
        <dbReference type="SAM" id="MobiDB-lite"/>
    </source>
</evidence>
<dbReference type="PANTHER" id="PTHR34997">
    <property type="entry name" value="AM15"/>
    <property type="match status" value="1"/>
</dbReference>
<feature type="compositionally biased region" description="Low complexity" evidence="3">
    <location>
        <begin position="237"/>
        <end position="261"/>
    </location>
</feature>
<dbReference type="InterPro" id="IPR018392">
    <property type="entry name" value="LysM"/>
</dbReference>